<dbReference type="GO" id="GO:0003700">
    <property type="term" value="F:DNA-binding transcription factor activity"/>
    <property type="evidence" value="ECO:0007669"/>
    <property type="project" value="InterPro"/>
</dbReference>
<dbReference type="SMART" id="SM00345">
    <property type="entry name" value="HTH_GNTR"/>
    <property type="match status" value="1"/>
</dbReference>
<dbReference type="InterPro" id="IPR000524">
    <property type="entry name" value="Tscrpt_reg_HTH_GntR"/>
</dbReference>
<keyword evidence="1" id="KW-0805">Transcription regulation</keyword>
<evidence type="ECO:0000256" key="2">
    <source>
        <dbReference type="ARBA" id="ARBA00023125"/>
    </source>
</evidence>
<evidence type="ECO:0000256" key="3">
    <source>
        <dbReference type="ARBA" id="ARBA00023163"/>
    </source>
</evidence>
<evidence type="ECO:0000259" key="4">
    <source>
        <dbReference type="PROSITE" id="PS50949"/>
    </source>
</evidence>
<evidence type="ECO:0000313" key="5">
    <source>
        <dbReference type="EMBL" id="NBI33547.1"/>
    </source>
</evidence>
<keyword evidence="3" id="KW-0804">Transcription</keyword>
<keyword evidence="2" id="KW-0238">DNA-binding</keyword>
<dbReference type="AlphaFoldDB" id="A0A7C9NK99"/>
<dbReference type="EMBL" id="QWKH01000002">
    <property type="protein sequence ID" value="NBI33547.1"/>
    <property type="molecule type" value="Genomic_DNA"/>
</dbReference>
<feature type="domain" description="HTH gntR-type" evidence="4">
    <location>
        <begin position="51"/>
        <end position="119"/>
    </location>
</feature>
<reference evidence="5" key="1">
    <citation type="submission" date="2018-08" db="EMBL/GenBank/DDBJ databases">
        <title>Murine metabolic-syndrome-specific gut microbial biobank.</title>
        <authorList>
            <person name="Liu C."/>
        </authorList>
    </citation>
    <scope>NUCLEOTIDE SEQUENCE [LARGE SCALE GENOMIC DNA]</scope>
    <source>
        <strain evidence="5">Z82</strain>
    </source>
</reference>
<dbReference type="InterPro" id="IPR036390">
    <property type="entry name" value="WH_DNA-bd_sf"/>
</dbReference>
<dbReference type="PROSITE" id="PS50949">
    <property type="entry name" value="HTH_GNTR"/>
    <property type="match status" value="1"/>
</dbReference>
<dbReference type="PANTHER" id="PTHR38445">
    <property type="entry name" value="HTH-TYPE TRANSCRIPTIONAL REPRESSOR YTRA"/>
    <property type="match status" value="1"/>
</dbReference>
<evidence type="ECO:0000256" key="1">
    <source>
        <dbReference type="ARBA" id="ARBA00023015"/>
    </source>
</evidence>
<organism evidence="5">
    <name type="scientific">Muribaculaceae bacterium Z82</name>
    <dbReference type="NCBI Taxonomy" id="2304548"/>
    <lineage>
        <taxon>Bacteria</taxon>
        <taxon>Pseudomonadati</taxon>
        <taxon>Bacteroidota</taxon>
        <taxon>Bacteroidia</taxon>
        <taxon>Bacteroidales</taxon>
        <taxon>Muribaculaceae</taxon>
    </lineage>
</organism>
<comment type="caution">
    <text evidence="5">The sequence shown here is derived from an EMBL/GenBank/DDBJ whole genome shotgun (WGS) entry which is preliminary data.</text>
</comment>
<dbReference type="PANTHER" id="PTHR38445:SF9">
    <property type="entry name" value="HTH-TYPE TRANSCRIPTIONAL REPRESSOR YTRA"/>
    <property type="match status" value="1"/>
</dbReference>
<dbReference type="Gene3D" id="1.10.10.10">
    <property type="entry name" value="Winged helix-like DNA-binding domain superfamily/Winged helix DNA-binding domain"/>
    <property type="match status" value="1"/>
</dbReference>
<sequence>MAAFGFHRNCSGPFARPWDNGGDFPRSDKEQRGRVAGKAIPKFETDKASNVPLWVQLRDRFVFLISSGYYEPDEQLPSVRKFAAENHVSLNTVSKAFMALEREGYIVTRHGSGAYVRGKRVGDDCVSEIDIMTEDYVRSCLERGAGLDDIPRFVSEVIARLKAESSEEGESSHVQS</sequence>
<dbReference type="Pfam" id="PF00392">
    <property type="entry name" value="GntR"/>
    <property type="match status" value="1"/>
</dbReference>
<proteinExistence type="predicted"/>
<gene>
    <name evidence="5" type="ORF">D1639_00545</name>
</gene>
<dbReference type="SUPFAM" id="SSF46785">
    <property type="entry name" value="Winged helix' DNA-binding domain"/>
    <property type="match status" value="1"/>
</dbReference>
<protein>
    <submittedName>
        <fullName evidence="5">GntR family transcriptional regulator</fullName>
    </submittedName>
</protein>
<dbReference type="CDD" id="cd07377">
    <property type="entry name" value="WHTH_GntR"/>
    <property type="match status" value="1"/>
</dbReference>
<name>A0A7C9NK99_9BACT</name>
<dbReference type="GO" id="GO:0003677">
    <property type="term" value="F:DNA binding"/>
    <property type="evidence" value="ECO:0007669"/>
    <property type="project" value="UniProtKB-KW"/>
</dbReference>
<dbReference type="InterPro" id="IPR036388">
    <property type="entry name" value="WH-like_DNA-bd_sf"/>
</dbReference>
<accession>A0A7C9NK99</accession>